<dbReference type="InterPro" id="IPR000700">
    <property type="entry name" value="PAS-assoc_C"/>
</dbReference>
<feature type="transmembrane region" description="Helical" evidence="3">
    <location>
        <begin position="359"/>
        <end position="382"/>
    </location>
</feature>
<dbReference type="SMART" id="SM00388">
    <property type="entry name" value="HisKA"/>
    <property type="match status" value="1"/>
</dbReference>
<dbReference type="CDD" id="cd00082">
    <property type="entry name" value="HisKA"/>
    <property type="match status" value="1"/>
</dbReference>
<feature type="domain" description="PAC" evidence="5">
    <location>
        <begin position="597"/>
        <end position="648"/>
    </location>
</feature>
<dbReference type="SMART" id="SM00387">
    <property type="entry name" value="HATPase_c"/>
    <property type="match status" value="1"/>
</dbReference>
<dbReference type="RefSeq" id="WP_217288680.1">
    <property type="nucleotide sequence ID" value="NZ_CP077683.1"/>
</dbReference>
<dbReference type="EC" id="2.7.13.3" evidence="2"/>
<evidence type="ECO:0000256" key="3">
    <source>
        <dbReference type="SAM" id="Phobius"/>
    </source>
</evidence>
<dbReference type="InterPro" id="IPR013656">
    <property type="entry name" value="PAS_4"/>
</dbReference>
<dbReference type="PROSITE" id="PS50113">
    <property type="entry name" value="PAC"/>
    <property type="match status" value="1"/>
</dbReference>
<evidence type="ECO:0000259" key="5">
    <source>
        <dbReference type="PROSITE" id="PS50113"/>
    </source>
</evidence>
<dbReference type="PROSITE" id="PS50109">
    <property type="entry name" value="HIS_KIN"/>
    <property type="match status" value="1"/>
</dbReference>
<dbReference type="Pfam" id="PF02518">
    <property type="entry name" value="HATPase_c"/>
    <property type="match status" value="1"/>
</dbReference>
<dbReference type="InterPro" id="IPR000014">
    <property type="entry name" value="PAS"/>
</dbReference>
<dbReference type="Proteomes" id="UP000683559">
    <property type="component" value="Chromosome"/>
</dbReference>
<dbReference type="CDD" id="cd00130">
    <property type="entry name" value="PAS"/>
    <property type="match status" value="1"/>
</dbReference>
<organism evidence="6 7">
    <name type="scientific">Geomonas subterranea</name>
    <dbReference type="NCBI Taxonomy" id="2847989"/>
    <lineage>
        <taxon>Bacteria</taxon>
        <taxon>Pseudomonadati</taxon>
        <taxon>Thermodesulfobacteriota</taxon>
        <taxon>Desulfuromonadia</taxon>
        <taxon>Geobacterales</taxon>
        <taxon>Geobacteraceae</taxon>
        <taxon>Geomonas</taxon>
    </lineage>
</organism>
<name>A0ABX8LKU5_9BACT</name>
<comment type="catalytic activity">
    <reaction evidence="1">
        <text>ATP + protein L-histidine = ADP + protein N-phospho-L-histidine.</text>
        <dbReference type="EC" id="2.7.13.3"/>
    </reaction>
</comment>
<dbReference type="EMBL" id="CP077683">
    <property type="protein sequence ID" value="QXE92119.1"/>
    <property type="molecule type" value="Genomic_DNA"/>
</dbReference>
<sequence length="897" mass="99932">MTSEMHKHPLYFPVFFHSPLCRLLPSVLILLVLGIHQASAYNEQAPHPPKVLIIYGRVSQLHAHQIINNGLLPALKKAGFDDADQYQEYLDLQRHPDPAYPRELARFLSRKYSGTKFDSIVVFHGDAWNFMKSEGKDLFRGVPMVAVVPKETETPPGLGRKVIQLVYSLDALHTLRYALALLPDTKEIIVVSGPTMDDAPYLEAAQDALKNFTGTLSVRYLTNNSLPGILQEVGKRRDHTIILYTRLTKDSSGNSYLPTAGVSDISRASKSPVFGLYDSLLGSGIVGGDLLSFGKLGEETARLAGELIAGKAGYVKEVSFLKHAPMFDWNEIRRWGVDKSRLPKGSVLINYRPGFWEQYWGYIGIAILLMAGEGALIVFLVWNRRKRLQAEAESRASERLLQSYLSNNSIVSWMKDEDGRHVFRNDTFCKRFAAESKNWYGKTDYELWPQDLAEVFRIHDHQVLASGTSLETIEPVVDATGMTSWWLTTKFLFKDAAGKRFVGGLGVDVTELKKVQDEAERQHAMMMEIINATDVCLVYLDLDFNFVAVNSAYAATCRLRPEEMVGRNHFSLYPGGEVEALFRQVRDTGIPAYIKERPFEFPDQPERGVTYWDWSLIPVRDSTGNVIGLVFSLLETTERKMAQEEHLKLERQLQDARRMESLGILAGGIAHDFNNILTAIIGNAELALLQADIGSSVRENLKRIEKSAEKAADLARQMLAYSGKGKFVVESVDLNGVIEKQGRVLMSSITSKAELILNLTKPIPLMEADASQISQIVTNLVLNASESIGDQPGTITVSTSWRDCDRHCLDDGGFGGAVPEGRYVLLEIRDTGCGMNKETQEKIFDPFFSTKFTGRGLGLPAVQGIVRGHKGAIRVNSEPDKGSTFSVLLPCCAERDS</sequence>
<dbReference type="InterPro" id="IPR005467">
    <property type="entry name" value="His_kinase_dom"/>
</dbReference>
<evidence type="ECO:0000259" key="4">
    <source>
        <dbReference type="PROSITE" id="PS50109"/>
    </source>
</evidence>
<gene>
    <name evidence="6" type="ORF">KP001_06220</name>
</gene>
<keyword evidence="3" id="KW-0812">Transmembrane</keyword>
<reference evidence="6 7" key="1">
    <citation type="submission" date="2021-06" db="EMBL/GenBank/DDBJ databases">
        <title>Gemonas diversity in paddy soil.</title>
        <authorList>
            <person name="Liu G."/>
        </authorList>
    </citation>
    <scope>NUCLEOTIDE SEQUENCE [LARGE SCALE GENOMIC DNA]</scope>
    <source>
        <strain evidence="6 7">RG2</strain>
    </source>
</reference>
<feature type="domain" description="Histidine kinase" evidence="4">
    <location>
        <begin position="668"/>
        <end position="893"/>
    </location>
</feature>
<keyword evidence="3" id="KW-0472">Membrane</keyword>
<dbReference type="InterPro" id="IPR003661">
    <property type="entry name" value="HisK_dim/P_dom"/>
</dbReference>
<accession>A0ABX8LKU5</accession>
<evidence type="ECO:0000256" key="1">
    <source>
        <dbReference type="ARBA" id="ARBA00000085"/>
    </source>
</evidence>
<protein>
    <recommendedName>
        <fullName evidence="2">histidine kinase</fullName>
        <ecNumber evidence="2">2.7.13.3</ecNumber>
    </recommendedName>
</protein>
<evidence type="ECO:0000313" key="6">
    <source>
        <dbReference type="EMBL" id="QXE92119.1"/>
    </source>
</evidence>
<evidence type="ECO:0000256" key="2">
    <source>
        <dbReference type="ARBA" id="ARBA00012438"/>
    </source>
</evidence>
<keyword evidence="7" id="KW-1185">Reference proteome</keyword>
<keyword evidence="3" id="KW-1133">Transmembrane helix</keyword>
<evidence type="ECO:0000313" key="7">
    <source>
        <dbReference type="Proteomes" id="UP000683559"/>
    </source>
</evidence>
<proteinExistence type="predicted"/>
<dbReference type="NCBIfam" id="TIGR00229">
    <property type="entry name" value="sensory_box"/>
    <property type="match status" value="1"/>
</dbReference>
<dbReference type="Pfam" id="PF08448">
    <property type="entry name" value="PAS_4"/>
    <property type="match status" value="2"/>
</dbReference>
<dbReference type="InterPro" id="IPR003594">
    <property type="entry name" value="HATPase_dom"/>
</dbReference>
<dbReference type="Pfam" id="PF00512">
    <property type="entry name" value="HisKA"/>
    <property type="match status" value="1"/>
</dbReference>
<dbReference type="SMART" id="SM00091">
    <property type="entry name" value="PAS"/>
    <property type="match status" value="2"/>
</dbReference>
<dbReference type="PANTHER" id="PTHR43065">
    <property type="entry name" value="SENSOR HISTIDINE KINASE"/>
    <property type="match status" value="1"/>
</dbReference>
<dbReference type="PANTHER" id="PTHR43065:SF42">
    <property type="entry name" value="TWO-COMPONENT SENSOR PPRA"/>
    <property type="match status" value="1"/>
</dbReference>